<dbReference type="STRING" id="1120975.SAMN02746064_00330"/>
<accession>A0A1M4SQ09</accession>
<dbReference type="RefSeq" id="WP_073269313.1">
    <property type="nucleotide sequence ID" value="NZ_FQTU01000001.1"/>
</dbReference>
<feature type="transmembrane region" description="Helical" evidence="1">
    <location>
        <begin position="6"/>
        <end position="26"/>
    </location>
</feature>
<evidence type="ECO:0008006" key="4">
    <source>
        <dbReference type="Google" id="ProtNLM"/>
    </source>
</evidence>
<evidence type="ECO:0000256" key="1">
    <source>
        <dbReference type="SAM" id="Phobius"/>
    </source>
</evidence>
<sequence length="171" mass="19662">MDDIKNLIYILIVTLITIQSLVKIGVTEYKRKNAGKCLEQMDKRFDVKGIFQLGIYYLFSQGLINVIAQGETSYKIEVTTLYINVIMTIIAITTVYFSMMDKGVYENGVAGDYGIIFWDEIKEWEITNPNKGNSRTIKIHSKKNRVIKRIKIKASKTIIAKMEKILKKQVV</sequence>
<keyword evidence="1" id="KW-0472">Membrane</keyword>
<dbReference type="AlphaFoldDB" id="A0A1M4SQ09"/>
<keyword evidence="1" id="KW-1133">Transmembrane helix</keyword>
<protein>
    <recommendedName>
        <fullName evidence="4">DUF5673 domain-containing protein</fullName>
    </recommendedName>
</protein>
<gene>
    <name evidence="2" type="ORF">SAMN02746064_00330</name>
</gene>
<evidence type="ECO:0000313" key="3">
    <source>
        <dbReference type="Proteomes" id="UP000184251"/>
    </source>
</evidence>
<feature type="transmembrane region" description="Helical" evidence="1">
    <location>
        <begin position="80"/>
        <end position="99"/>
    </location>
</feature>
<dbReference type="Proteomes" id="UP000184251">
    <property type="component" value="Unassembled WGS sequence"/>
</dbReference>
<keyword evidence="3" id="KW-1185">Reference proteome</keyword>
<name>A0A1M4SQ09_9FIRM</name>
<reference evidence="2 3" key="1">
    <citation type="submission" date="2016-11" db="EMBL/GenBank/DDBJ databases">
        <authorList>
            <person name="Jaros S."/>
            <person name="Januszkiewicz K."/>
            <person name="Wedrychowicz H."/>
        </authorList>
    </citation>
    <scope>NUCLEOTIDE SEQUENCE [LARGE SCALE GENOMIC DNA]</scope>
    <source>
        <strain evidence="2 3">DSM 14828</strain>
    </source>
</reference>
<feature type="transmembrane region" description="Helical" evidence="1">
    <location>
        <begin position="47"/>
        <end position="68"/>
    </location>
</feature>
<evidence type="ECO:0000313" key="2">
    <source>
        <dbReference type="EMBL" id="SHE34037.1"/>
    </source>
</evidence>
<organism evidence="2 3">
    <name type="scientific">Alkalibacter saccharofermentans DSM 14828</name>
    <dbReference type="NCBI Taxonomy" id="1120975"/>
    <lineage>
        <taxon>Bacteria</taxon>
        <taxon>Bacillati</taxon>
        <taxon>Bacillota</taxon>
        <taxon>Clostridia</taxon>
        <taxon>Eubacteriales</taxon>
        <taxon>Eubacteriaceae</taxon>
        <taxon>Alkalibacter</taxon>
    </lineage>
</organism>
<dbReference type="EMBL" id="FQTU01000001">
    <property type="protein sequence ID" value="SHE34037.1"/>
    <property type="molecule type" value="Genomic_DNA"/>
</dbReference>
<proteinExistence type="predicted"/>
<keyword evidence="1" id="KW-0812">Transmembrane</keyword>